<reference evidence="2 3" key="1">
    <citation type="submission" date="2018-06" db="EMBL/GenBank/DDBJ databases">
        <title>Genomic Encyclopedia of Type Strains, Phase IV (KMG-IV): sequencing the most valuable type-strain genomes for metagenomic binning, comparative biology and taxonomic classification.</title>
        <authorList>
            <person name="Goeker M."/>
        </authorList>
    </citation>
    <scope>NUCLEOTIDE SEQUENCE [LARGE SCALE GENOMIC DNA]</scope>
    <source>
        <strain evidence="2 3">DSM 44599</strain>
    </source>
</reference>
<feature type="region of interest" description="Disordered" evidence="1">
    <location>
        <begin position="354"/>
        <end position="373"/>
    </location>
</feature>
<dbReference type="Pfam" id="PF06626">
    <property type="entry name" value="DUF1152"/>
    <property type="match status" value="1"/>
</dbReference>
<accession>A0A366D6T7</accession>
<dbReference type="Proteomes" id="UP000252586">
    <property type="component" value="Unassembled WGS sequence"/>
</dbReference>
<dbReference type="OrthoDB" id="3767110at2"/>
<dbReference type="STRING" id="1210090.GCA_001613185_03174"/>
<comment type="caution">
    <text evidence="2">The sequence shown here is derived from an EMBL/GenBank/DDBJ whole genome shotgun (WGS) entry which is preliminary data.</text>
</comment>
<organism evidence="2 3">
    <name type="scientific">Nocardia puris</name>
    <dbReference type="NCBI Taxonomy" id="208602"/>
    <lineage>
        <taxon>Bacteria</taxon>
        <taxon>Bacillati</taxon>
        <taxon>Actinomycetota</taxon>
        <taxon>Actinomycetes</taxon>
        <taxon>Mycobacteriales</taxon>
        <taxon>Nocardiaceae</taxon>
        <taxon>Nocardia</taxon>
    </lineage>
</organism>
<evidence type="ECO:0000313" key="2">
    <source>
        <dbReference type="EMBL" id="RBO85174.1"/>
    </source>
</evidence>
<name>A0A366D6T7_9NOCA</name>
<evidence type="ECO:0000313" key="3">
    <source>
        <dbReference type="Proteomes" id="UP000252586"/>
    </source>
</evidence>
<evidence type="ECO:0000256" key="1">
    <source>
        <dbReference type="SAM" id="MobiDB-lite"/>
    </source>
</evidence>
<keyword evidence="3" id="KW-1185">Reference proteome</keyword>
<protein>
    <recommendedName>
        <fullName evidence="4">DUF1152 domain-containing protein</fullName>
    </recommendedName>
</protein>
<dbReference type="InterPro" id="IPR010581">
    <property type="entry name" value="DUF1152"/>
</dbReference>
<dbReference type="AlphaFoldDB" id="A0A366D6T7"/>
<evidence type="ECO:0008006" key="4">
    <source>
        <dbReference type="Google" id="ProtNLM"/>
    </source>
</evidence>
<dbReference type="EMBL" id="QNRE01000015">
    <property type="protein sequence ID" value="RBO85174.1"/>
    <property type="molecule type" value="Genomic_DNA"/>
</dbReference>
<proteinExistence type="predicted"/>
<gene>
    <name evidence="2" type="ORF">DFR74_11522</name>
</gene>
<sequence length="373" mass="39569">MRNAVAFAAGGGGDAISAAVLGHALADQIAVSAIMSWSWDRLLMDPLPGPRSAADFDGLIDHGSGLYEVGPNASLNTGGLSTLPRLANHTNVPMLLADPEHGAVGLSRQLRRAAKVFNADLLLVVDVGGDILAAGHEPGLRSPLADSLALAAAVGTGLPTDVLVTGLGLDGELALDELEHRLARLEAARLIDLQPQDAAELDGVWQWHPSEANALLAVAAAGWRGRVESQRDTTIVVDGRCTTVFRVEAGRLANDSIAADLASVGTLDHAEQLVRARRGISDIDIERKRLVVRRQPRTSGLDALDFLDRYVQDAANRGTDALTIRRVLELTDATSPTAATTIREHLRRRRPENFLPPLYLTSPCPGPATVEGQ</sequence>